<evidence type="ECO:0000313" key="3">
    <source>
        <dbReference type="Proteomes" id="UP001368328"/>
    </source>
</evidence>
<reference evidence="2 3" key="1">
    <citation type="submission" date="2024-02" db="EMBL/GenBank/DDBJ databases">
        <title>Seven novel Bacillus-like species.</title>
        <authorList>
            <person name="Liu G."/>
        </authorList>
    </citation>
    <scope>NUCLEOTIDE SEQUENCE [LARGE SCALE GENOMIC DNA]</scope>
    <source>
        <strain evidence="2 3">FJAT-53654</strain>
    </source>
</reference>
<name>A0ABZ2MPS8_9BACI</name>
<protein>
    <submittedName>
        <fullName evidence="2">MCP four helix bundle domain-containing protein</fullName>
    </submittedName>
</protein>
<dbReference type="Pfam" id="PF12729">
    <property type="entry name" value="4HB_MCP_1"/>
    <property type="match status" value="1"/>
</dbReference>
<proteinExistence type="predicted"/>
<accession>A0ABZ2MPS8</accession>
<dbReference type="InterPro" id="IPR024478">
    <property type="entry name" value="HlyB_4HB_MCP"/>
</dbReference>
<sequence length="107" mass="12391">MKMLYNMKISTKLLVLIIISTLSLGIVGSVGYKYMKEMALGSEIIYHENLLPIEWLGHIRTNNRAIDSYTLESMLTKDANKYEELMNQMKKASTESYLHLLIRKFTV</sequence>
<feature type="domain" description="Chemotaxis methyl-accepting receptor HlyB-like 4HB MCP" evidence="1">
    <location>
        <begin position="6"/>
        <end position="95"/>
    </location>
</feature>
<evidence type="ECO:0000313" key="2">
    <source>
        <dbReference type="EMBL" id="WXB87295.1"/>
    </source>
</evidence>
<evidence type="ECO:0000259" key="1">
    <source>
        <dbReference type="Pfam" id="PF12729"/>
    </source>
</evidence>
<dbReference type="RefSeq" id="WP_338786521.1">
    <property type="nucleotide sequence ID" value="NZ_CP147403.1"/>
</dbReference>
<keyword evidence="3" id="KW-1185">Reference proteome</keyword>
<dbReference type="EMBL" id="CP147403">
    <property type="protein sequence ID" value="WXB87295.1"/>
    <property type="molecule type" value="Genomic_DNA"/>
</dbReference>
<organism evidence="2 3">
    <name type="scientific">Metabacillus rhizosphaerae</name>
    <dbReference type="NCBI Taxonomy" id="3117747"/>
    <lineage>
        <taxon>Bacteria</taxon>
        <taxon>Bacillati</taxon>
        <taxon>Bacillota</taxon>
        <taxon>Bacilli</taxon>
        <taxon>Bacillales</taxon>
        <taxon>Bacillaceae</taxon>
        <taxon>Metabacillus</taxon>
    </lineage>
</organism>
<gene>
    <name evidence="2" type="ORF">WCV66_18950</name>
</gene>
<dbReference type="Proteomes" id="UP001368328">
    <property type="component" value="Chromosome"/>
</dbReference>